<accession>A0AB33K7M7</accession>
<reference evidence="1" key="1">
    <citation type="submission" date="2024-07" db="EMBL/GenBank/DDBJ databases">
        <title>Complete genome sequences of cellulolytic bacteria, Kitasatospora sp. CMC57 and Streptomyces sp. CMC78, isolated from Japanese agricultural soil.</title>
        <authorList>
            <person name="Hashimoto T."/>
            <person name="Ito M."/>
            <person name="Iwamoto M."/>
            <person name="Fukahori D."/>
            <person name="Shoda T."/>
            <person name="Sakoda M."/>
            <person name="Morohoshi T."/>
            <person name="Mitsuboshi M."/>
            <person name="Nishizawa T."/>
        </authorList>
    </citation>
    <scope>NUCLEOTIDE SEQUENCE</scope>
    <source>
        <strain evidence="1">CMC57</strain>
    </source>
</reference>
<organism evidence="1">
    <name type="scientific">Kitasatospora sp. CMC57</name>
    <dbReference type="NCBI Taxonomy" id="3231513"/>
    <lineage>
        <taxon>Bacteria</taxon>
        <taxon>Bacillati</taxon>
        <taxon>Actinomycetota</taxon>
        <taxon>Actinomycetes</taxon>
        <taxon>Kitasatosporales</taxon>
        <taxon>Streptomycetaceae</taxon>
        <taxon>Kitasatospora</taxon>
    </lineage>
</organism>
<sequence>MGRAAARPSRCPLHVGEVQDAREGFEDLRGGAWKAAVHAYSEALRVQLDGTGVSVVELVPRRSQRQGRRR</sequence>
<dbReference type="AlphaFoldDB" id="A0AB33K7M7"/>
<gene>
    <name evidence="1" type="ORF">KCMC57_58470</name>
</gene>
<dbReference type="EMBL" id="AP035881">
    <property type="protein sequence ID" value="BFP49479.1"/>
    <property type="molecule type" value="Genomic_DNA"/>
</dbReference>
<evidence type="ECO:0000313" key="1">
    <source>
        <dbReference type="EMBL" id="BFP49479.1"/>
    </source>
</evidence>
<proteinExistence type="predicted"/>
<name>A0AB33K7M7_9ACTN</name>
<protein>
    <submittedName>
        <fullName evidence="1">Uncharacterized protein</fullName>
    </submittedName>
</protein>